<gene>
    <name evidence="2" type="ORF">DM02DRAFT_612113</name>
</gene>
<evidence type="ECO:0000256" key="1">
    <source>
        <dbReference type="SAM" id="SignalP"/>
    </source>
</evidence>
<reference evidence="2 3" key="1">
    <citation type="journal article" date="2018" name="Sci. Rep.">
        <title>Comparative genomics provides insights into the lifestyle and reveals functional heterogeneity of dark septate endophytic fungi.</title>
        <authorList>
            <person name="Knapp D.G."/>
            <person name="Nemeth J.B."/>
            <person name="Barry K."/>
            <person name="Hainaut M."/>
            <person name="Henrissat B."/>
            <person name="Johnson J."/>
            <person name="Kuo A."/>
            <person name="Lim J.H.P."/>
            <person name="Lipzen A."/>
            <person name="Nolan M."/>
            <person name="Ohm R.A."/>
            <person name="Tamas L."/>
            <person name="Grigoriev I.V."/>
            <person name="Spatafora J.W."/>
            <person name="Nagy L.G."/>
            <person name="Kovacs G.M."/>
        </authorList>
    </citation>
    <scope>NUCLEOTIDE SEQUENCE [LARGE SCALE GENOMIC DNA]</scope>
    <source>
        <strain evidence="2 3">DSE2036</strain>
    </source>
</reference>
<feature type="chain" id="PRO_5016122734" evidence="1">
    <location>
        <begin position="18"/>
        <end position="69"/>
    </location>
</feature>
<dbReference type="EMBL" id="KZ805329">
    <property type="protein sequence ID" value="PVI03662.1"/>
    <property type="molecule type" value="Genomic_DNA"/>
</dbReference>
<dbReference type="AlphaFoldDB" id="A0A2V1E0J1"/>
<proteinExistence type="predicted"/>
<keyword evidence="3" id="KW-1185">Reference proteome</keyword>
<accession>A0A2V1E0J1</accession>
<name>A0A2V1E0J1_9PLEO</name>
<sequence>MRFTSILIAVFTAFAAAAPGAAPEANNALEARQCSAKGVCSTGGAAGCNALKCCSNSKSGTGNGSCCCN</sequence>
<protein>
    <submittedName>
        <fullName evidence="2">Uncharacterized protein</fullName>
    </submittedName>
</protein>
<dbReference type="Proteomes" id="UP000244855">
    <property type="component" value="Unassembled WGS sequence"/>
</dbReference>
<organism evidence="2 3">
    <name type="scientific">Periconia macrospinosa</name>
    <dbReference type="NCBI Taxonomy" id="97972"/>
    <lineage>
        <taxon>Eukaryota</taxon>
        <taxon>Fungi</taxon>
        <taxon>Dikarya</taxon>
        <taxon>Ascomycota</taxon>
        <taxon>Pezizomycotina</taxon>
        <taxon>Dothideomycetes</taxon>
        <taxon>Pleosporomycetidae</taxon>
        <taxon>Pleosporales</taxon>
        <taxon>Massarineae</taxon>
        <taxon>Periconiaceae</taxon>
        <taxon>Periconia</taxon>
    </lineage>
</organism>
<evidence type="ECO:0000313" key="3">
    <source>
        <dbReference type="Proteomes" id="UP000244855"/>
    </source>
</evidence>
<keyword evidence="1" id="KW-0732">Signal</keyword>
<feature type="signal peptide" evidence="1">
    <location>
        <begin position="1"/>
        <end position="17"/>
    </location>
</feature>
<evidence type="ECO:0000313" key="2">
    <source>
        <dbReference type="EMBL" id="PVI03662.1"/>
    </source>
</evidence>